<gene>
    <name evidence="10" type="ORF">O166_13620</name>
</gene>
<dbReference type="Proteomes" id="UP000016426">
    <property type="component" value="Unassembled WGS sequence"/>
</dbReference>
<comment type="caution">
    <text evidence="10">The sequence shown here is derived from an EMBL/GenBank/DDBJ whole genome shotgun (WGS) entry which is preliminary data.</text>
</comment>
<keyword evidence="7" id="KW-0418">Kinase</keyword>
<keyword evidence="5" id="KW-0808">Transferase</keyword>
<keyword evidence="11" id="KW-1185">Reference proteome</keyword>
<evidence type="ECO:0000259" key="9">
    <source>
        <dbReference type="PROSITE" id="PS51096"/>
    </source>
</evidence>
<evidence type="ECO:0000256" key="3">
    <source>
        <dbReference type="ARBA" id="ARBA00022490"/>
    </source>
</evidence>
<evidence type="ECO:0000313" key="11">
    <source>
        <dbReference type="Proteomes" id="UP000016426"/>
    </source>
</evidence>
<keyword evidence="3" id="KW-0963">Cytoplasm</keyword>
<evidence type="ECO:0000256" key="5">
    <source>
        <dbReference type="ARBA" id="ARBA00022679"/>
    </source>
</evidence>
<dbReference type="EMBL" id="AVPH01000268">
    <property type="protein sequence ID" value="ERE02426.1"/>
    <property type="molecule type" value="Genomic_DNA"/>
</dbReference>
<evidence type="ECO:0000256" key="8">
    <source>
        <dbReference type="SAM" id="MobiDB-lite"/>
    </source>
</evidence>
<comment type="subcellular location">
    <subcellularLocation>
        <location evidence="1">Cytoplasm</location>
    </subcellularLocation>
</comment>
<dbReference type="PANTHER" id="PTHR33799">
    <property type="entry name" value="PTS PERMEASE-RELATED-RELATED"/>
    <property type="match status" value="1"/>
</dbReference>
<dbReference type="InterPro" id="IPR051471">
    <property type="entry name" value="Bacterial_PTS_sugar_comp"/>
</dbReference>
<evidence type="ECO:0000256" key="6">
    <source>
        <dbReference type="ARBA" id="ARBA00022683"/>
    </source>
</evidence>
<name>A0ABN0N3I4_9NEIS</name>
<evidence type="ECO:0000256" key="1">
    <source>
        <dbReference type="ARBA" id="ARBA00004496"/>
    </source>
</evidence>
<organism evidence="10 11">
    <name type="scientific">Pseudogulbenkiania ferrooxidans EGD-HP2</name>
    <dbReference type="NCBI Taxonomy" id="1388764"/>
    <lineage>
        <taxon>Bacteria</taxon>
        <taxon>Pseudomonadati</taxon>
        <taxon>Pseudomonadota</taxon>
        <taxon>Betaproteobacteria</taxon>
        <taxon>Neisseriales</taxon>
        <taxon>Chromobacteriaceae</taxon>
        <taxon>Pseudogulbenkiania</taxon>
    </lineage>
</organism>
<reference evidence="10 11" key="1">
    <citation type="journal article" date="2013" name="Genome Announc.">
        <title>Genome Sequence of the Pigment-Producing Bacterium Pseudogulbenkiania ferrooxidans, Isolated from Loktak Lake.</title>
        <authorList>
            <person name="Puranik S."/>
            <person name="Talkal R."/>
            <person name="Qureshi A."/>
            <person name="Khardenavis A."/>
            <person name="Kapley A."/>
            <person name="Purohit H.J."/>
        </authorList>
    </citation>
    <scope>NUCLEOTIDE SEQUENCE [LARGE SCALE GENOMIC DNA]</scope>
    <source>
        <strain evidence="10 11">EGD-HP2</strain>
    </source>
</reference>
<dbReference type="SUPFAM" id="SSF53062">
    <property type="entry name" value="PTS system fructose IIA component-like"/>
    <property type="match status" value="1"/>
</dbReference>
<feature type="domain" description="PTS EIIA type-4" evidence="9">
    <location>
        <begin position="31"/>
        <end position="153"/>
    </location>
</feature>
<dbReference type="CDD" id="cd00006">
    <property type="entry name" value="PTS_IIA_man"/>
    <property type="match status" value="1"/>
</dbReference>
<sequence length="165" mass="16916">MRGAPVCPVSPRGSNQAAGRVPAHQIEDSGMVGVLIIAHGDLGRSLADCAKHILGREPDNLAVMAVDKTEDPERKLAEAQGLVDGLDGGDGVVVLTDMYGGTPSNIASRLIRPGRVEAVAGASLPMVVRALCYSSQPLEIVVSKAITGGLEGVLYIIPGEGNAAI</sequence>
<keyword evidence="2" id="KW-0813">Transport</keyword>
<dbReference type="InterPro" id="IPR004701">
    <property type="entry name" value="PTS_EIIA_man-typ"/>
</dbReference>
<protein>
    <submittedName>
        <fullName evidence="10">PTS fructose transporter subunit IIA</fullName>
    </submittedName>
</protein>
<evidence type="ECO:0000313" key="10">
    <source>
        <dbReference type="EMBL" id="ERE02426.1"/>
    </source>
</evidence>
<evidence type="ECO:0000256" key="2">
    <source>
        <dbReference type="ARBA" id="ARBA00022448"/>
    </source>
</evidence>
<dbReference type="Gene3D" id="3.40.50.510">
    <property type="entry name" value="Phosphotransferase system, mannose-type IIA component"/>
    <property type="match status" value="1"/>
</dbReference>
<keyword evidence="6" id="KW-0598">Phosphotransferase system</keyword>
<feature type="region of interest" description="Disordered" evidence="8">
    <location>
        <begin position="1"/>
        <end position="21"/>
    </location>
</feature>
<dbReference type="InterPro" id="IPR036662">
    <property type="entry name" value="PTS_EIIA_man-typ_sf"/>
</dbReference>
<dbReference type="Pfam" id="PF03610">
    <property type="entry name" value="EIIA-man"/>
    <property type="match status" value="1"/>
</dbReference>
<dbReference type="PROSITE" id="PS51096">
    <property type="entry name" value="PTS_EIIA_TYPE_4"/>
    <property type="match status" value="1"/>
</dbReference>
<proteinExistence type="predicted"/>
<evidence type="ECO:0000256" key="4">
    <source>
        <dbReference type="ARBA" id="ARBA00022597"/>
    </source>
</evidence>
<dbReference type="InterPro" id="IPR033887">
    <property type="entry name" value="PTS_IIA_man"/>
</dbReference>
<evidence type="ECO:0000256" key="7">
    <source>
        <dbReference type="ARBA" id="ARBA00022777"/>
    </source>
</evidence>
<accession>A0ABN0N3I4</accession>
<keyword evidence="4" id="KW-0762">Sugar transport</keyword>
<dbReference type="PANTHER" id="PTHR33799:SF1">
    <property type="entry name" value="PTS SYSTEM MANNOSE-SPECIFIC EIIAB COMPONENT-RELATED"/>
    <property type="match status" value="1"/>
</dbReference>